<gene>
    <name evidence="3" type="ORF">SAMN05216559_0678</name>
</gene>
<feature type="domain" description="Sulfatase N-terminal" evidence="2">
    <location>
        <begin position="5"/>
        <end position="348"/>
    </location>
</feature>
<organism evidence="3 4">
    <name type="scientific">Halomicrobium zhouii</name>
    <dbReference type="NCBI Taxonomy" id="767519"/>
    <lineage>
        <taxon>Archaea</taxon>
        <taxon>Methanobacteriati</taxon>
        <taxon>Methanobacteriota</taxon>
        <taxon>Stenosarchaea group</taxon>
        <taxon>Halobacteria</taxon>
        <taxon>Halobacteriales</taxon>
        <taxon>Haloarculaceae</taxon>
        <taxon>Halomicrobium</taxon>
    </lineage>
</organism>
<dbReference type="Gene3D" id="3.40.720.10">
    <property type="entry name" value="Alkaline Phosphatase, subunit A"/>
    <property type="match status" value="1"/>
</dbReference>
<evidence type="ECO:0000313" key="4">
    <source>
        <dbReference type="Proteomes" id="UP000199062"/>
    </source>
</evidence>
<evidence type="ECO:0000313" key="3">
    <source>
        <dbReference type="EMBL" id="SFR89725.1"/>
    </source>
</evidence>
<dbReference type="CDD" id="cd16148">
    <property type="entry name" value="sulfatase_like"/>
    <property type="match status" value="1"/>
</dbReference>
<accession>A0A1I6KEP2</accession>
<dbReference type="OrthoDB" id="102174at2157"/>
<dbReference type="PANTHER" id="PTHR42693:SF33">
    <property type="entry name" value="ARYLSULFATASE"/>
    <property type="match status" value="1"/>
</dbReference>
<dbReference type="Pfam" id="PF00884">
    <property type="entry name" value="Sulfatase"/>
    <property type="match status" value="1"/>
</dbReference>
<dbReference type="PANTHER" id="PTHR42693">
    <property type="entry name" value="ARYLSULFATASE FAMILY MEMBER"/>
    <property type="match status" value="1"/>
</dbReference>
<evidence type="ECO:0000256" key="1">
    <source>
        <dbReference type="ARBA" id="ARBA00008779"/>
    </source>
</evidence>
<protein>
    <submittedName>
        <fullName evidence="3">Arylsulfatase A</fullName>
    </submittedName>
</protein>
<dbReference type="Proteomes" id="UP000199062">
    <property type="component" value="Unassembled WGS sequence"/>
</dbReference>
<dbReference type="SUPFAM" id="SSF53649">
    <property type="entry name" value="Alkaline phosphatase-like"/>
    <property type="match status" value="1"/>
</dbReference>
<evidence type="ECO:0000259" key="2">
    <source>
        <dbReference type="Pfam" id="PF00884"/>
    </source>
</evidence>
<dbReference type="EMBL" id="FOZK01000001">
    <property type="protein sequence ID" value="SFR89725.1"/>
    <property type="molecule type" value="Genomic_DNA"/>
</dbReference>
<reference evidence="3 4" key="1">
    <citation type="submission" date="2016-10" db="EMBL/GenBank/DDBJ databases">
        <authorList>
            <person name="de Groot N.N."/>
        </authorList>
    </citation>
    <scope>NUCLEOTIDE SEQUENCE [LARGE SCALE GENOMIC DNA]</scope>
    <source>
        <strain evidence="3 4">CGMCC 1.10457</strain>
    </source>
</reference>
<comment type="similarity">
    <text evidence="1">Belongs to the sulfatase family.</text>
</comment>
<dbReference type="InterPro" id="IPR050738">
    <property type="entry name" value="Sulfatase"/>
</dbReference>
<keyword evidence="4" id="KW-1185">Reference proteome</keyword>
<name>A0A1I6KEP2_9EURY</name>
<dbReference type="InterPro" id="IPR017850">
    <property type="entry name" value="Alkaline_phosphatase_core_sf"/>
</dbReference>
<sequence length="487" mass="53632">MAGKPNVVLLVTDTTRRDDASDSAVAPTLAELAEAGTRATRAFSTAPWTLPAHASMLTGSYPSKHGAYTGHERLDESLPTLPALLGDAGYETVCVSNNTWLSSASGFDRGFDEFRQMWQLLQSDTSLGEIVQVTEGSRVDAVARELFEGSPLVNGVNALYQSLVRNRDRNDDGAARSTRWIENWLEGRSGDQPFFLLANYIEPHLEYRPPRRLAEEHLPADVTYDEAMAVPQEPWEYLAGNVTLSDRELRALRGLYRAEIAAVDEQIAAIREALREAGEWEDTVFVVTADHGENVGDHGLMDHQYCLYDTLVHVPLVVHGGAFTGYGDLTELVSLVDLAPTLLDAAGVRADDARATFQGRSFHPATHARSREFVVSEYMAPQPSMAALEHHVGDLPAHVEKHDRSLRAIRTRSHAFVRGSDGSRSLYDLRSDPGETTDVAASNPRTAADLGETLDEWLDSFEHANVDDAVTIDGRRKAQLERLGYLQ</sequence>
<dbReference type="AlphaFoldDB" id="A0A1I6KEP2"/>
<dbReference type="InterPro" id="IPR000917">
    <property type="entry name" value="Sulfatase_N"/>
</dbReference>
<proteinExistence type="inferred from homology"/>
<dbReference type="RefSeq" id="WP_089813869.1">
    <property type="nucleotide sequence ID" value="NZ_FOZK01000001.1"/>
</dbReference>
<dbReference type="GO" id="GO:0004065">
    <property type="term" value="F:arylsulfatase activity"/>
    <property type="evidence" value="ECO:0007669"/>
    <property type="project" value="TreeGrafter"/>
</dbReference>
<dbReference type="STRING" id="767519.SAMN05216559_0678"/>